<dbReference type="STRING" id="573508.A0A1E3B239"/>
<reference evidence="2 3" key="1">
    <citation type="journal article" date="2016" name="BMC Genomics">
        <title>Comparative genomic and transcriptomic analyses of the Fuzhuan brick tea-fermentation fungus Aspergillus cristatus.</title>
        <authorList>
            <person name="Ge Y."/>
            <person name="Wang Y."/>
            <person name="Liu Y."/>
            <person name="Tan Y."/>
            <person name="Ren X."/>
            <person name="Zhang X."/>
            <person name="Hyde K.D."/>
            <person name="Liu Y."/>
            <person name="Liu Z."/>
        </authorList>
    </citation>
    <scope>NUCLEOTIDE SEQUENCE [LARGE SCALE GENOMIC DNA]</scope>
    <source>
        <strain evidence="2 3">GZAAS20.1005</strain>
    </source>
</reference>
<dbReference type="AlphaFoldDB" id="A0A1E3B239"/>
<dbReference type="PANTHER" id="PTHR33481">
    <property type="entry name" value="REVERSE TRANSCRIPTASE"/>
    <property type="match status" value="1"/>
</dbReference>
<dbReference type="PANTHER" id="PTHR33481:SF1">
    <property type="entry name" value="ENDONUCLEASE_EXONUCLEASE_PHOSPHATASE DOMAIN-CONTAINING PROTEIN-RELATED"/>
    <property type="match status" value="1"/>
</dbReference>
<evidence type="ECO:0008006" key="4">
    <source>
        <dbReference type="Google" id="ProtNLM"/>
    </source>
</evidence>
<gene>
    <name evidence="2" type="ORF">SI65_09473</name>
</gene>
<accession>A0A1E3B239</accession>
<feature type="region of interest" description="Disordered" evidence="1">
    <location>
        <begin position="1"/>
        <end position="21"/>
    </location>
</feature>
<dbReference type="EMBL" id="JXNT01000019">
    <property type="protein sequence ID" value="ODM14978.1"/>
    <property type="molecule type" value="Genomic_DNA"/>
</dbReference>
<evidence type="ECO:0000313" key="2">
    <source>
        <dbReference type="EMBL" id="ODM14978.1"/>
    </source>
</evidence>
<organism evidence="2 3">
    <name type="scientific">Aspergillus cristatus</name>
    <name type="common">Chinese Fuzhuan brick tea-fermentation fungus</name>
    <name type="synonym">Eurotium cristatum</name>
    <dbReference type="NCBI Taxonomy" id="573508"/>
    <lineage>
        <taxon>Eukaryota</taxon>
        <taxon>Fungi</taxon>
        <taxon>Dikarya</taxon>
        <taxon>Ascomycota</taxon>
        <taxon>Pezizomycotina</taxon>
        <taxon>Eurotiomycetes</taxon>
        <taxon>Eurotiomycetidae</taxon>
        <taxon>Eurotiales</taxon>
        <taxon>Aspergillaceae</taxon>
        <taxon>Aspergillus</taxon>
        <taxon>Aspergillus subgen. Aspergillus</taxon>
    </lineage>
</organism>
<evidence type="ECO:0000313" key="3">
    <source>
        <dbReference type="Proteomes" id="UP000094569"/>
    </source>
</evidence>
<proteinExistence type="predicted"/>
<dbReference type="Proteomes" id="UP000094569">
    <property type="component" value="Unassembled WGS sequence"/>
</dbReference>
<keyword evidence="3" id="KW-1185">Reference proteome</keyword>
<dbReference type="OrthoDB" id="4159828at2759"/>
<sequence>MNLSLQPFNGAHMTSPGTPHLSVGLPSMTSFSGRQYKERQGMWTGITQAISTALEASTKRAYPRPCGHKWWNQDCTRVVKTLRRVARDPTSTPEDIREAKQALRRVVRLSKRQFWRSKVDEFEEPKDVFNAVKWNRTDRTEGTLPISPLKEGDRLHTSTDDKASYLVRALLQKASCSEDVVLNLEPINNPTLPFPAITEKEIYTAVIKPKNSTPGKDGITTSILGKAWPALGPTISILY</sequence>
<comment type="caution">
    <text evidence="2">The sequence shown here is derived from an EMBL/GenBank/DDBJ whole genome shotgun (WGS) entry which is preliminary data.</text>
</comment>
<name>A0A1E3B239_ASPCR</name>
<evidence type="ECO:0000256" key="1">
    <source>
        <dbReference type="SAM" id="MobiDB-lite"/>
    </source>
</evidence>
<protein>
    <recommendedName>
        <fullName evidence="4">Reverse transcriptase domain-containing protein</fullName>
    </recommendedName>
</protein>
<dbReference type="VEuPathDB" id="FungiDB:SI65_09473"/>